<reference evidence="2 3" key="1">
    <citation type="journal article" date="2020" name="bioRxiv">
        <title>Sequence and annotation of 42 cannabis genomes reveals extensive copy number variation in cannabinoid synthesis and pathogen resistance genes.</title>
        <authorList>
            <person name="Mckernan K.J."/>
            <person name="Helbert Y."/>
            <person name="Kane L.T."/>
            <person name="Ebling H."/>
            <person name="Zhang L."/>
            <person name="Liu B."/>
            <person name="Eaton Z."/>
            <person name="Mclaughlin S."/>
            <person name="Kingan S."/>
            <person name="Baybayan P."/>
            <person name="Concepcion G."/>
            <person name="Jordan M."/>
            <person name="Riva A."/>
            <person name="Barbazuk W."/>
            <person name="Harkins T."/>
        </authorList>
    </citation>
    <scope>NUCLEOTIDE SEQUENCE [LARGE SCALE GENOMIC DNA]</scope>
    <source>
        <strain evidence="3">cv. Jamaican Lion 4</strain>
        <tissue evidence="2">Leaf</tissue>
    </source>
</reference>
<dbReference type="AlphaFoldDB" id="A0A7J6GC02"/>
<dbReference type="EMBL" id="JAATIQ010000120">
    <property type="protein sequence ID" value="KAF4380496.1"/>
    <property type="molecule type" value="Genomic_DNA"/>
</dbReference>
<accession>A0A7J6GC02</accession>
<evidence type="ECO:0000313" key="2">
    <source>
        <dbReference type="EMBL" id="KAF4380496.1"/>
    </source>
</evidence>
<dbReference type="Pfam" id="PF13966">
    <property type="entry name" value="zf-RVT"/>
    <property type="match status" value="1"/>
</dbReference>
<evidence type="ECO:0000313" key="3">
    <source>
        <dbReference type="Proteomes" id="UP000583929"/>
    </source>
</evidence>
<dbReference type="InterPro" id="IPR026960">
    <property type="entry name" value="RVT-Znf"/>
</dbReference>
<dbReference type="Proteomes" id="UP000583929">
    <property type="component" value="Unassembled WGS sequence"/>
</dbReference>
<feature type="domain" description="Reverse transcriptase zinc-binding" evidence="1">
    <location>
        <begin position="12"/>
        <end position="62"/>
    </location>
</feature>
<comment type="caution">
    <text evidence="2">The sequence shown here is derived from an EMBL/GenBank/DDBJ whole genome shotgun (WGS) entry which is preliminary data.</text>
</comment>
<gene>
    <name evidence="2" type="ORF">G4B88_011742</name>
</gene>
<evidence type="ECO:0000259" key="1">
    <source>
        <dbReference type="Pfam" id="PF13966"/>
    </source>
</evidence>
<keyword evidence="3" id="KW-1185">Reference proteome</keyword>
<proteinExistence type="predicted"/>
<name>A0A7J6GC02_CANSA</name>
<protein>
    <recommendedName>
        <fullName evidence="1">Reverse transcriptase zinc-binding domain-containing protein</fullName>
    </recommendedName>
</protein>
<organism evidence="2 3">
    <name type="scientific">Cannabis sativa</name>
    <name type="common">Hemp</name>
    <name type="synonym">Marijuana</name>
    <dbReference type="NCBI Taxonomy" id="3483"/>
    <lineage>
        <taxon>Eukaryota</taxon>
        <taxon>Viridiplantae</taxon>
        <taxon>Streptophyta</taxon>
        <taxon>Embryophyta</taxon>
        <taxon>Tracheophyta</taxon>
        <taxon>Spermatophyta</taxon>
        <taxon>Magnoliopsida</taxon>
        <taxon>eudicotyledons</taxon>
        <taxon>Gunneridae</taxon>
        <taxon>Pentapetalae</taxon>
        <taxon>rosids</taxon>
        <taxon>fabids</taxon>
        <taxon>Rosales</taxon>
        <taxon>Cannabaceae</taxon>
        <taxon>Cannabis</taxon>
    </lineage>
</organism>
<sequence>MQQGIMKRLKYAMIRDRFIVPKHRVIIWLALRDRLPTRDRLSRFGRIPDSTCLLCENVTEDRKIIEEIALLCGLPYKGADLKKLIH</sequence>